<feature type="binding site" evidence="3">
    <location>
        <position position="40"/>
    </location>
    <ligand>
        <name>Zn(2+)</name>
        <dbReference type="ChEBI" id="CHEBI:29105"/>
    </ligand>
</feature>
<keyword evidence="3 4" id="KW-0689">Ribosomal protein</keyword>
<comment type="cofactor">
    <cofactor evidence="3">
        <name>Zn(2+)</name>
        <dbReference type="ChEBI" id="CHEBI:29105"/>
    </cofactor>
    <text evidence="3">Binds 1 zinc ion per subunit.</text>
</comment>
<evidence type="ECO:0000256" key="2">
    <source>
        <dbReference type="ARBA" id="ARBA00035687"/>
    </source>
</evidence>
<dbReference type="InterPro" id="IPR002150">
    <property type="entry name" value="Ribosomal_bL31"/>
</dbReference>
<feature type="binding site" evidence="3">
    <location>
        <position position="16"/>
    </location>
    <ligand>
        <name>Zn(2+)</name>
        <dbReference type="ChEBI" id="CHEBI:29105"/>
    </ligand>
</feature>
<proteinExistence type="inferred from homology"/>
<dbReference type="HAMAP" id="MF_00501">
    <property type="entry name" value="Ribosomal_bL31_1"/>
    <property type="match status" value="1"/>
</dbReference>
<sequence length="70" mass="7808">MQKDIHPQYNEINVSCSCGNKFVTRSTLGKDLHLDVCSACHPFYTGQQKAATTGGRVDKFKNRFGMLGKK</sequence>
<keyword evidence="3" id="KW-0687">Ribonucleoprotein</keyword>
<accession>A0ABT5FC05</accession>
<protein>
    <recommendedName>
        <fullName evidence="2 3">Large ribosomal subunit protein bL31</fullName>
    </recommendedName>
</protein>
<comment type="similarity">
    <text evidence="1 3">Belongs to the bacterial ribosomal protein bL31 family. Type A subfamily.</text>
</comment>
<dbReference type="PANTHER" id="PTHR33280:SF6">
    <property type="entry name" value="LARGE RIBOSOMAL SUBUNIT PROTEIN BL31A"/>
    <property type="match status" value="1"/>
</dbReference>
<dbReference type="PANTHER" id="PTHR33280">
    <property type="entry name" value="50S RIBOSOMAL PROTEIN L31, CHLOROPLASTIC"/>
    <property type="match status" value="1"/>
</dbReference>
<dbReference type="InterPro" id="IPR027491">
    <property type="entry name" value="Ribosomal_bL31_A"/>
</dbReference>
<dbReference type="GO" id="GO:0005840">
    <property type="term" value="C:ribosome"/>
    <property type="evidence" value="ECO:0007669"/>
    <property type="project" value="UniProtKB-KW"/>
</dbReference>
<feature type="binding site" evidence="3">
    <location>
        <position position="37"/>
    </location>
    <ligand>
        <name>Zn(2+)</name>
        <dbReference type="ChEBI" id="CHEBI:29105"/>
    </ligand>
</feature>
<keyword evidence="3" id="KW-0694">RNA-binding</keyword>
<reference evidence="4 5" key="1">
    <citation type="submission" date="2023-01" db="EMBL/GenBank/DDBJ databases">
        <title>Psychrosphaera sp. nov., isolated from marine algae.</title>
        <authorList>
            <person name="Bayburt H."/>
            <person name="Choi B.J."/>
            <person name="Kim J.M."/>
            <person name="Choi D.G."/>
            <person name="Jeon C.O."/>
        </authorList>
    </citation>
    <scope>NUCLEOTIDE SEQUENCE [LARGE SCALE GENOMIC DNA]</scope>
    <source>
        <strain evidence="4 5">G1-22</strain>
    </source>
</reference>
<dbReference type="NCBIfam" id="NF001809">
    <property type="entry name" value="PRK00528.1"/>
    <property type="match status" value="1"/>
</dbReference>
<name>A0ABT5FC05_9GAMM</name>
<comment type="function">
    <text evidence="3">Binds the 23S rRNA.</text>
</comment>
<dbReference type="EMBL" id="JAQOMS010000002">
    <property type="protein sequence ID" value="MDC2889081.1"/>
    <property type="molecule type" value="Genomic_DNA"/>
</dbReference>
<organism evidence="4 5">
    <name type="scientific">Psychrosphaera algicola</name>
    <dbReference type="NCBI Taxonomy" id="3023714"/>
    <lineage>
        <taxon>Bacteria</taxon>
        <taxon>Pseudomonadati</taxon>
        <taxon>Pseudomonadota</taxon>
        <taxon>Gammaproteobacteria</taxon>
        <taxon>Alteromonadales</taxon>
        <taxon>Pseudoalteromonadaceae</taxon>
        <taxon>Psychrosphaera</taxon>
    </lineage>
</organism>
<dbReference type="Proteomes" id="UP001528411">
    <property type="component" value="Unassembled WGS sequence"/>
</dbReference>
<dbReference type="PROSITE" id="PS01143">
    <property type="entry name" value="RIBOSOMAL_L31"/>
    <property type="match status" value="1"/>
</dbReference>
<evidence type="ECO:0000256" key="3">
    <source>
        <dbReference type="HAMAP-Rule" id="MF_00501"/>
    </source>
</evidence>
<feature type="binding site" evidence="3">
    <location>
        <position position="18"/>
    </location>
    <ligand>
        <name>Zn(2+)</name>
        <dbReference type="ChEBI" id="CHEBI:29105"/>
    </ligand>
</feature>
<keyword evidence="3" id="KW-0479">Metal-binding</keyword>
<gene>
    <name evidence="3 4" type="primary">rpmE</name>
    <name evidence="4" type="ORF">PN838_10290</name>
</gene>
<evidence type="ECO:0000313" key="5">
    <source>
        <dbReference type="Proteomes" id="UP001528411"/>
    </source>
</evidence>
<keyword evidence="3" id="KW-0862">Zinc</keyword>
<keyword evidence="3" id="KW-0699">rRNA-binding</keyword>
<dbReference type="NCBIfam" id="TIGR00105">
    <property type="entry name" value="L31"/>
    <property type="match status" value="1"/>
</dbReference>
<comment type="subunit">
    <text evidence="3">Part of the 50S ribosomal subunit.</text>
</comment>
<evidence type="ECO:0000256" key="1">
    <source>
        <dbReference type="ARBA" id="ARBA00009296"/>
    </source>
</evidence>
<keyword evidence="5" id="KW-1185">Reference proteome</keyword>
<dbReference type="NCBIfam" id="NF000612">
    <property type="entry name" value="PRK00019.1"/>
    <property type="match status" value="1"/>
</dbReference>
<dbReference type="Pfam" id="PF01197">
    <property type="entry name" value="Ribosomal_L31"/>
    <property type="match status" value="1"/>
</dbReference>
<evidence type="ECO:0000313" key="4">
    <source>
        <dbReference type="EMBL" id="MDC2889081.1"/>
    </source>
</evidence>
<dbReference type="RefSeq" id="WP_215963979.1">
    <property type="nucleotide sequence ID" value="NZ_JAQOMS010000002.1"/>
</dbReference>
<comment type="caution">
    <text evidence="4">The sequence shown here is derived from an EMBL/GenBank/DDBJ whole genome shotgun (WGS) entry which is preliminary data.</text>
</comment>